<dbReference type="InterPro" id="IPR013094">
    <property type="entry name" value="AB_hydrolase_3"/>
</dbReference>
<dbReference type="EMBL" id="AZHD01000010">
    <property type="protein sequence ID" value="OAA59870.1"/>
    <property type="molecule type" value="Genomic_DNA"/>
</dbReference>
<keyword evidence="4" id="KW-1185">Reference proteome</keyword>
<keyword evidence="1 3" id="KW-0378">Hydrolase</keyword>
<organism evidence="3 4">
    <name type="scientific">Niveomyces insectorum RCEF 264</name>
    <dbReference type="NCBI Taxonomy" id="1081102"/>
    <lineage>
        <taxon>Eukaryota</taxon>
        <taxon>Fungi</taxon>
        <taxon>Dikarya</taxon>
        <taxon>Ascomycota</taxon>
        <taxon>Pezizomycotina</taxon>
        <taxon>Sordariomycetes</taxon>
        <taxon>Hypocreomycetidae</taxon>
        <taxon>Hypocreales</taxon>
        <taxon>Cordycipitaceae</taxon>
        <taxon>Niveomyces</taxon>
    </lineage>
</organism>
<protein>
    <submittedName>
        <fullName evidence="3">Alpha/beta hydrolase fold-3</fullName>
    </submittedName>
</protein>
<accession>A0A167SRT1</accession>
<dbReference type="PANTHER" id="PTHR48081">
    <property type="entry name" value="AB HYDROLASE SUPERFAMILY PROTEIN C4A8.06C"/>
    <property type="match status" value="1"/>
</dbReference>
<dbReference type="PANTHER" id="PTHR48081:SF8">
    <property type="entry name" value="ALPHA_BETA HYDROLASE FOLD-3 DOMAIN-CONTAINING PROTEIN-RELATED"/>
    <property type="match status" value="1"/>
</dbReference>
<dbReference type="Gene3D" id="3.40.50.1820">
    <property type="entry name" value="alpha/beta hydrolase"/>
    <property type="match status" value="1"/>
</dbReference>
<gene>
    <name evidence="3" type="ORF">SPI_06068</name>
</gene>
<sequence length="354" mass="38216">MCDFSAYGGASKEWLAVEATLPPPPPANLSALERRAVTNAWREKNAAEGMRELAGKVRLVDYAIPTRDGSTVEARTYRAVDATDTVTPLYIHLHGGGYLFGTLASEDDVCAGLTLRTGVVVLNVNYRHTPEHVYPTAWHDVQDALVWVHAHAESLNIDPQRIVVGGISAGAHLAASLVLEQHLGRLPVALPPLAGQVLMIPCVVNAYCYAPQLAQLTDPAVSSVRENADAPILPMRTMLFFTDLVMAGQTADPADTNLNPGNATPEQVRGLPPTVFGICGLDPLRDEGFLYAKKLAEAGVPTDVHLFKGVPHGFRRYGTEMSVAKAWDEVMEQGILWAVSKPAAMGRFDIKVHT</sequence>
<dbReference type="Proteomes" id="UP000076874">
    <property type="component" value="Unassembled WGS sequence"/>
</dbReference>
<dbReference type="AlphaFoldDB" id="A0A167SRT1"/>
<dbReference type="InterPro" id="IPR050300">
    <property type="entry name" value="GDXG_lipolytic_enzyme"/>
</dbReference>
<evidence type="ECO:0000256" key="1">
    <source>
        <dbReference type="ARBA" id="ARBA00022801"/>
    </source>
</evidence>
<evidence type="ECO:0000313" key="4">
    <source>
        <dbReference type="Proteomes" id="UP000076874"/>
    </source>
</evidence>
<name>A0A167SRT1_9HYPO</name>
<dbReference type="SUPFAM" id="SSF53474">
    <property type="entry name" value="alpha/beta-Hydrolases"/>
    <property type="match status" value="1"/>
</dbReference>
<evidence type="ECO:0000313" key="3">
    <source>
        <dbReference type="EMBL" id="OAA59870.1"/>
    </source>
</evidence>
<dbReference type="GO" id="GO:0016787">
    <property type="term" value="F:hydrolase activity"/>
    <property type="evidence" value="ECO:0007669"/>
    <property type="project" value="UniProtKB-KW"/>
</dbReference>
<feature type="domain" description="Alpha/beta hydrolase fold-3" evidence="2">
    <location>
        <begin position="91"/>
        <end position="314"/>
    </location>
</feature>
<evidence type="ECO:0000259" key="2">
    <source>
        <dbReference type="Pfam" id="PF07859"/>
    </source>
</evidence>
<proteinExistence type="predicted"/>
<dbReference type="Pfam" id="PF07859">
    <property type="entry name" value="Abhydrolase_3"/>
    <property type="match status" value="1"/>
</dbReference>
<dbReference type="STRING" id="1081102.A0A167SRT1"/>
<reference evidence="3 4" key="1">
    <citation type="journal article" date="2016" name="Genome Biol. Evol.">
        <title>Divergent and convergent evolution of fungal pathogenicity.</title>
        <authorList>
            <person name="Shang Y."/>
            <person name="Xiao G."/>
            <person name="Zheng P."/>
            <person name="Cen K."/>
            <person name="Zhan S."/>
            <person name="Wang C."/>
        </authorList>
    </citation>
    <scope>NUCLEOTIDE SEQUENCE [LARGE SCALE GENOMIC DNA]</scope>
    <source>
        <strain evidence="3 4">RCEF 264</strain>
    </source>
</reference>
<comment type="caution">
    <text evidence="3">The sequence shown here is derived from an EMBL/GenBank/DDBJ whole genome shotgun (WGS) entry which is preliminary data.</text>
</comment>
<dbReference type="OrthoDB" id="408631at2759"/>
<dbReference type="InterPro" id="IPR029058">
    <property type="entry name" value="AB_hydrolase_fold"/>
</dbReference>